<accession>Q17WW8</accession>
<keyword evidence="1" id="KW-0175">Coiled coil</keyword>
<dbReference type="KEGG" id="hac:Hac_1094"/>
<sequence length="108" mass="12479">MLERSHSVSDFTQKLKLSVRSAKFSNRTLELIEELTTSAKQASEQIKEKVIRYQKALQELEKMDESLLSEEQQQVLKVFKGELDKTKIKGMDLNDLYSLEQGTKKARS</sequence>
<gene>
    <name evidence="2" type="primary">fragment 1</name>
    <name evidence="2" type="ordered locus">Hac_1094</name>
</gene>
<organism evidence="2 3">
    <name type="scientific">Helicobacter acinonychis (strain Sheeba)</name>
    <dbReference type="NCBI Taxonomy" id="382638"/>
    <lineage>
        <taxon>Bacteria</taxon>
        <taxon>Pseudomonadati</taxon>
        <taxon>Campylobacterota</taxon>
        <taxon>Epsilonproteobacteria</taxon>
        <taxon>Campylobacterales</taxon>
        <taxon>Helicobacteraceae</taxon>
        <taxon>Helicobacter</taxon>
    </lineage>
</organism>
<name>Q17WW8_HELAH</name>
<dbReference type="STRING" id="382638.Hac_1094"/>
<dbReference type="AlphaFoldDB" id="Q17WW8"/>
<keyword evidence="3" id="KW-1185">Reference proteome</keyword>
<feature type="coiled-coil region" evidence="1">
    <location>
        <begin position="32"/>
        <end position="73"/>
    </location>
</feature>
<dbReference type="EMBL" id="AM260522">
    <property type="protein sequence ID" value="CAJ99858.1"/>
    <property type="molecule type" value="Genomic_DNA"/>
</dbReference>
<proteinExistence type="predicted"/>
<dbReference type="Proteomes" id="UP000000775">
    <property type="component" value="Chromosome"/>
</dbReference>
<reference evidence="2 3" key="1">
    <citation type="journal article" date="2006" name="PLoS Genet.">
        <title>Who ate whom? Adaptive Helicobacter genomic changes that accompanied a host jump from early humans to large felines.</title>
        <authorList>
            <person name="Eppinger M."/>
            <person name="Baar C."/>
            <person name="Linz B."/>
            <person name="Raddatz G."/>
            <person name="Lanz C."/>
            <person name="Keller H."/>
            <person name="Morelli G."/>
            <person name="Gressmann H."/>
            <person name="Achtman M."/>
            <person name="Schuster S.C."/>
        </authorList>
    </citation>
    <scope>NUCLEOTIDE SEQUENCE [LARGE SCALE GENOMIC DNA]</scope>
    <source>
        <strain evidence="2 3">Sheeba</strain>
    </source>
</reference>
<evidence type="ECO:0000313" key="2">
    <source>
        <dbReference type="EMBL" id="CAJ99858.1"/>
    </source>
</evidence>
<evidence type="ECO:0000313" key="3">
    <source>
        <dbReference type="Proteomes" id="UP000000775"/>
    </source>
</evidence>
<evidence type="ECO:0000256" key="1">
    <source>
        <dbReference type="SAM" id="Coils"/>
    </source>
</evidence>
<protein>
    <submittedName>
        <fullName evidence="2">Uncharacterized protein</fullName>
    </submittedName>
</protein>
<dbReference type="HOGENOM" id="CLU_2193307_0_0_7"/>